<feature type="region of interest" description="Disordered" evidence="2">
    <location>
        <begin position="62"/>
        <end position="94"/>
    </location>
</feature>
<keyword evidence="3" id="KW-0418">Kinase</keyword>
<dbReference type="GO" id="GO:0016533">
    <property type="term" value="C:protein kinase 5 complex"/>
    <property type="evidence" value="ECO:0007669"/>
    <property type="project" value="InterPro"/>
</dbReference>
<dbReference type="InterPro" id="IPR036915">
    <property type="entry name" value="Cyclin-like_sf"/>
</dbReference>
<proteinExistence type="evidence at transcript level"/>
<dbReference type="InterPro" id="IPR004944">
    <property type="entry name" value="CDK5_activator"/>
</dbReference>
<dbReference type="AlphaFoldDB" id="F1L6H7"/>
<dbReference type="GO" id="GO:0016301">
    <property type="term" value="F:kinase activity"/>
    <property type="evidence" value="ECO:0007669"/>
    <property type="project" value="UniProtKB-KW"/>
</dbReference>
<dbReference type="PANTHER" id="PTHR23401">
    <property type="entry name" value="CYCLIN DEPENDANT KINASE-5 ACTIVATOR"/>
    <property type="match status" value="1"/>
</dbReference>
<organism evidence="3">
    <name type="scientific">Ascaris suum</name>
    <name type="common">Pig roundworm</name>
    <name type="synonym">Ascaris lumbricoides</name>
    <dbReference type="NCBI Taxonomy" id="6253"/>
    <lineage>
        <taxon>Eukaryota</taxon>
        <taxon>Metazoa</taxon>
        <taxon>Ecdysozoa</taxon>
        <taxon>Nematoda</taxon>
        <taxon>Chromadorea</taxon>
        <taxon>Rhabditida</taxon>
        <taxon>Spirurina</taxon>
        <taxon>Ascaridomorpha</taxon>
        <taxon>Ascaridoidea</taxon>
        <taxon>Ascarididae</taxon>
        <taxon>Ascaris</taxon>
    </lineage>
</organism>
<dbReference type="PANTHER" id="PTHR23401:SF0">
    <property type="entry name" value="CYCLIN-DEPENDENT KINASE 5 ACTIVATOR"/>
    <property type="match status" value="1"/>
</dbReference>
<comment type="similarity">
    <text evidence="1">Belongs to the cyclin-dependent kinase 5 activator family.</text>
</comment>
<dbReference type="GO" id="GO:0061575">
    <property type="term" value="F:cyclin-dependent protein serine/threonine kinase activator activity"/>
    <property type="evidence" value="ECO:0007669"/>
    <property type="project" value="InterPro"/>
</dbReference>
<keyword evidence="3" id="KW-0808">Transferase</keyword>
<sequence length="386" mass="43622">MGASLTSPLPHRPPTSVCNHLFAASDAPPLFRTHPITETNKKHHSMLAVGWNWSKKAAQQIQNQSSKKSTAITSRSTDSILLRDSNQRNNGNTRELPYVQLSVALDNNQNYKKYEPTNNSTNRHESITMIDTTTVIPNFYSIREEIRRELKLSKQDFVNNNLISPIGPQAKTPLSPTHHAQKQPFGSSCAVNNGNATTAPPSTKAIKSDAKPLVSFSDKAAVHGDSVKRKTVIQASTSELLRGLGQYLSQRCRVRHFEPAHLVMWLRTVDRALLLQGWQDVAFINPANLVFVYMLIKDMIPEDDSIDTVEELQSLVLTCLYISYSYMGNEISYPLKPFIVDQNRERFWDRCVQIVNDRSADMLRLNSSSTFFTEVFSELKQFSCDF</sequence>
<reference evidence="3" key="1">
    <citation type="journal article" date="2011" name="Genome Res.">
        <title>Deep small RNA sequencing from the nematode Ascaris reveals conservation, functional diversification, and novel developmental profiles.</title>
        <authorList>
            <person name="Wang J."/>
            <person name="Czech B."/>
            <person name="Crunk A."/>
            <person name="Wallace A."/>
            <person name="Mitreva M."/>
            <person name="Hannon G.J."/>
            <person name="Davis R.E."/>
        </authorList>
    </citation>
    <scope>NUCLEOTIDE SEQUENCE</scope>
</reference>
<evidence type="ECO:0000256" key="1">
    <source>
        <dbReference type="ARBA" id="ARBA00010175"/>
    </source>
</evidence>
<evidence type="ECO:0000313" key="3">
    <source>
        <dbReference type="EMBL" id="ADY45731.1"/>
    </source>
</evidence>
<dbReference type="SUPFAM" id="SSF47954">
    <property type="entry name" value="Cyclin-like"/>
    <property type="match status" value="1"/>
</dbReference>
<dbReference type="EMBL" id="JI172370">
    <property type="protein sequence ID" value="ADY45731.1"/>
    <property type="molecule type" value="mRNA"/>
</dbReference>
<accession>F1L6H7</accession>
<protein>
    <submittedName>
        <fullName evidence="3">Cyclin-dependent kinase 5 activator 1</fullName>
    </submittedName>
</protein>
<dbReference type="GO" id="GO:0019901">
    <property type="term" value="F:protein kinase binding"/>
    <property type="evidence" value="ECO:0007669"/>
    <property type="project" value="TreeGrafter"/>
</dbReference>
<dbReference type="GO" id="GO:0005737">
    <property type="term" value="C:cytoplasm"/>
    <property type="evidence" value="ECO:0007669"/>
    <property type="project" value="TreeGrafter"/>
</dbReference>
<dbReference type="Pfam" id="PF03261">
    <property type="entry name" value="CDK5_activator"/>
    <property type="match status" value="1"/>
</dbReference>
<dbReference type="GO" id="GO:0030426">
    <property type="term" value="C:growth cone"/>
    <property type="evidence" value="ECO:0007669"/>
    <property type="project" value="TreeGrafter"/>
</dbReference>
<evidence type="ECO:0000256" key="2">
    <source>
        <dbReference type="SAM" id="MobiDB-lite"/>
    </source>
</evidence>
<name>F1L6H7_ASCSU</name>
<dbReference type="GO" id="GO:0007411">
    <property type="term" value="P:axon guidance"/>
    <property type="evidence" value="ECO:0007669"/>
    <property type="project" value="TreeGrafter"/>
</dbReference>
<dbReference type="Gene3D" id="1.10.472.10">
    <property type="entry name" value="Cyclin-like"/>
    <property type="match status" value="1"/>
</dbReference>
<feature type="compositionally biased region" description="Polar residues" evidence="2">
    <location>
        <begin position="62"/>
        <end position="79"/>
    </location>
</feature>